<proteinExistence type="inferred from homology"/>
<evidence type="ECO:0000259" key="2">
    <source>
        <dbReference type="Pfam" id="PF04909"/>
    </source>
</evidence>
<dbReference type="InterPro" id="IPR052350">
    <property type="entry name" value="Metallo-dep_Lactonases"/>
</dbReference>
<evidence type="ECO:0000313" key="4">
    <source>
        <dbReference type="Proteomes" id="UP001595900"/>
    </source>
</evidence>
<reference evidence="4" key="1">
    <citation type="journal article" date="2019" name="Int. J. Syst. Evol. Microbiol.">
        <title>The Global Catalogue of Microorganisms (GCM) 10K type strain sequencing project: providing services to taxonomists for standard genome sequencing and annotation.</title>
        <authorList>
            <consortium name="The Broad Institute Genomics Platform"/>
            <consortium name="The Broad Institute Genome Sequencing Center for Infectious Disease"/>
            <person name="Wu L."/>
            <person name="Ma J."/>
        </authorList>
    </citation>
    <scope>NUCLEOTIDE SEQUENCE [LARGE SCALE GENOMIC DNA]</scope>
    <source>
        <strain evidence="4">CGMCC 1.10363</strain>
    </source>
</reference>
<dbReference type="EMBL" id="JBHSCN010000005">
    <property type="protein sequence ID" value="MFC4243262.1"/>
    <property type="molecule type" value="Genomic_DNA"/>
</dbReference>
<dbReference type="SUPFAM" id="SSF51556">
    <property type="entry name" value="Metallo-dependent hydrolases"/>
    <property type="match status" value="1"/>
</dbReference>
<dbReference type="Proteomes" id="UP001595900">
    <property type="component" value="Unassembled WGS sequence"/>
</dbReference>
<feature type="domain" description="Amidohydrolase-related" evidence="2">
    <location>
        <begin position="19"/>
        <end position="323"/>
    </location>
</feature>
<comment type="caution">
    <text evidence="3">The sequence shown here is derived from an EMBL/GenBank/DDBJ whole genome shotgun (WGS) entry which is preliminary data.</text>
</comment>
<dbReference type="PANTHER" id="PTHR43569:SF1">
    <property type="entry name" value="BLL3371 PROTEIN"/>
    <property type="match status" value="1"/>
</dbReference>
<name>A0ABV8Q4B4_9MICO</name>
<protein>
    <submittedName>
        <fullName evidence="3">Amidohydrolase family protein</fullName>
    </submittedName>
</protein>
<evidence type="ECO:0000256" key="1">
    <source>
        <dbReference type="ARBA" id="ARBA00038310"/>
    </source>
</evidence>
<sequence length="332" mass="35689">MSSPAPAFPDARTRKRAVVDGHHHLWAASGAPTGHEGTAYGVAELLGDSGERPLIESVFVECGAMYRAERGPLRQVGETEYAASEGAGRGLCGAIVASADLSDVAQLPALLDAHALAARRRLRGIRHTGAWDASPEIPNGRVSPPEGLYRTPEFARGVAELAARGLSFEAWSYQAQLGDIAVLTDRVPDALIVVDHCGGPLGAGPYSRHEEAFQQWRAGIDDLARRPNVHMKLGGLGMRVGPLAGRARFDDPAELAEAIRPYIVTALEAFGADRAMFESNFPMDRGAYAYETIWDAFEVIAQEATAAEQDLLFGDTATRVYRLGIDAELDER</sequence>
<accession>A0ABV8Q4B4</accession>
<dbReference type="PANTHER" id="PTHR43569">
    <property type="entry name" value="AMIDOHYDROLASE"/>
    <property type="match status" value="1"/>
</dbReference>
<comment type="similarity">
    <text evidence="1">Belongs to the metallo-dependent hydrolases superfamily.</text>
</comment>
<dbReference type="InterPro" id="IPR006680">
    <property type="entry name" value="Amidohydro-rel"/>
</dbReference>
<dbReference type="InterPro" id="IPR032466">
    <property type="entry name" value="Metal_Hydrolase"/>
</dbReference>
<organism evidence="3 4">
    <name type="scientific">Gryllotalpicola reticulitermitis</name>
    <dbReference type="NCBI Taxonomy" id="1184153"/>
    <lineage>
        <taxon>Bacteria</taxon>
        <taxon>Bacillati</taxon>
        <taxon>Actinomycetota</taxon>
        <taxon>Actinomycetes</taxon>
        <taxon>Micrococcales</taxon>
        <taxon>Microbacteriaceae</taxon>
        <taxon>Gryllotalpicola</taxon>
    </lineage>
</organism>
<keyword evidence="4" id="KW-1185">Reference proteome</keyword>
<evidence type="ECO:0000313" key="3">
    <source>
        <dbReference type="EMBL" id="MFC4243262.1"/>
    </source>
</evidence>
<dbReference type="Pfam" id="PF04909">
    <property type="entry name" value="Amidohydro_2"/>
    <property type="match status" value="1"/>
</dbReference>
<dbReference type="Gene3D" id="3.20.20.140">
    <property type="entry name" value="Metal-dependent hydrolases"/>
    <property type="match status" value="1"/>
</dbReference>
<dbReference type="RefSeq" id="WP_390228274.1">
    <property type="nucleotide sequence ID" value="NZ_JBHSCN010000005.1"/>
</dbReference>
<gene>
    <name evidence="3" type="ORF">ACFOYW_07735</name>
</gene>